<feature type="region of interest" description="Disordered" evidence="1">
    <location>
        <begin position="24"/>
        <end position="62"/>
    </location>
</feature>
<dbReference type="EMBL" id="JBEPTQ010000002">
    <property type="protein sequence ID" value="MET4725458.1"/>
    <property type="molecule type" value="Genomic_DNA"/>
</dbReference>
<proteinExistence type="predicted"/>
<dbReference type="Proteomes" id="UP001549291">
    <property type="component" value="Unassembled WGS sequence"/>
</dbReference>
<name>A0ABV2S8G2_BRAJP</name>
<feature type="compositionally biased region" description="Polar residues" evidence="1">
    <location>
        <begin position="34"/>
        <end position="46"/>
    </location>
</feature>
<accession>A0ABV2S8G2</accession>
<reference evidence="2 3" key="1">
    <citation type="submission" date="2024-06" db="EMBL/GenBank/DDBJ databases">
        <title>Genomic Encyclopedia of Type Strains, Phase V (KMG-V): Genome sequencing to study the core and pangenomes of soil and plant-associated prokaryotes.</title>
        <authorList>
            <person name="Whitman W."/>
        </authorList>
    </citation>
    <scope>NUCLEOTIDE SEQUENCE [LARGE SCALE GENOMIC DNA]</scope>
    <source>
        <strain evidence="2 3">USDA 160</strain>
    </source>
</reference>
<keyword evidence="3" id="KW-1185">Reference proteome</keyword>
<protein>
    <submittedName>
        <fullName evidence="2">Uncharacterized protein</fullName>
    </submittedName>
</protein>
<sequence length="133" mass="14211">MARTLLALRDRLGGPNMQVTPGASIFGYQPAKAGSSTGASKPSVTDNGGLPQANEDSASGDSSVVQEFLKYAKMNPFDRMRVAILKSMNLSEADLANMTPDQKAAVEQKIRDAIEKQLEKKDQQPGSLIDQSA</sequence>
<comment type="caution">
    <text evidence="2">The sequence shown here is derived from an EMBL/GenBank/DDBJ whole genome shotgun (WGS) entry which is preliminary data.</text>
</comment>
<evidence type="ECO:0000313" key="2">
    <source>
        <dbReference type="EMBL" id="MET4725458.1"/>
    </source>
</evidence>
<dbReference type="RefSeq" id="WP_354270531.1">
    <property type="nucleotide sequence ID" value="NZ_JBEPTQ010000002.1"/>
</dbReference>
<organism evidence="2 3">
    <name type="scientific">Bradyrhizobium japonicum</name>
    <dbReference type="NCBI Taxonomy" id="375"/>
    <lineage>
        <taxon>Bacteria</taxon>
        <taxon>Pseudomonadati</taxon>
        <taxon>Pseudomonadota</taxon>
        <taxon>Alphaproteobacteria</taxon>
        <taxon>Hyphomicrobiales</taxon>
        <taxon>Nitrobacteraceae</taxon>
        <taxon>Bradyrhizobium</taxon>
    </lineage>
</organism>
<evidence type="ECO:0000313" key="3">
    <source>
        <dbReference type="Proteomes" id="UP001549291"/>
    </source>
</evidence>
<gene>
    <name evidence="2" type="ORF">ABIF63_009564</name>
</gene>
<evidence type="ECO:0000256" key="1">
    <source>
        <dbReference type="SAM" id="MobiDB-lite"/>
    </source>
</evidence>